<reference evidence="2" key="1">
    <citation type="submission" date="2021-04" db="EMBL/GenBank/DDBJ databases">
        <title>Draft genome assembly of strain Phenylobacterium sp. 20VBR1 using MiniION and Illumina platforms.</title>
        <authorList>
            <person name="Thomas F.A."/>
            <person name="Krishnan K.P."/>
            <person name="Sinha R.K."/>
        </authorList>
    </citation>
    <scope>NUCLEOTIDE SEQUENCE</scope>
    <source>
        <strain evidence="2">20VBR1</strain>
    </source>
</reference>
<accession>A0A941HYH7</accession>
<evidence type="ECO:0000313" key="3">
    <source>
        <dbReference type="Proteomes" id="UP000622580"/>
    </source>
</evidence>
<dbReference type="AlphaFoldDB" id="A0A941HYH7"/>
<dbReference type="EMBL" id="JAGSGD010000001">
    <property type="protein sequence ID" value="MBR7621407.1"/>
    <property type="molecule type" value="Genomic_DNA"/>
</dbReference>
<organism evidence="2 3">
    <name type="scientific">Phenylobacterium glaciei</name>
    <dbReference type="NCBI Taxonomy" id="2803784"/>
    <lineage>
        <taxon>Bacteria</taxon>
        <taxon>Pseudomonadati</taxon>
        <taxon>Pseudomonadota</taxon>
        <taxon>Alphaproteobacteria</taxon>
        <taxon>Caulobacterales</taxon>
        <taxon>Caulobacteraceae</taxon>
        <taxon>Phenylobacterium</taxon>
    </lineage>
</organism>
<evidence type="ECO:0000256" key="1">
    <source>
        <dbReference type="SAM" id="SignalP"/>
    </source>
</evidence>
<gene>
    <name evidence="2" type="ORF">JKL49_18585</name>
</gene>
<dbReference type="Proteomes" id="UP000622580">
    <property type="component" value="Unassembled WGS sequence"/>
</dbReference>
<keyword evidence="1" id="KW-0732">Signal</keyword>
<proteinExistence type="predicted"/>
<sequence length="189" mass="18429">MFRSIAALLSAALLLAAPAAVAQSSQPTPVVAAGPAPAVPWCPPGQTKTAAGTCVAAAPAPAAKPAPTVYQTVGGVRTAVAGPGAALAKSQTPVLSAKPPTPVLSAKPVAAPPTTYAKPPAAAPAIAASPIPAAKPLTIAVGEPNGDCTTRAPNLIHDSRSPSGCAPCPGGRVPNADRQACVIPIPRRY</sequence>
<protein>
    <recommendedName>
        <fullName evidence="4">Fe-S oxidoreductase</fullName>
    </recommendedName>
</protein>
<comment type="caution">
    <text evidence="2">The sequence shown here is derived from an EMBL/GenBank/DDBJ whole genome shotgun (WGS) entry which is preliminary data.</text>
</comment>
<feature type="chain" id="PRO_5037877681" description="Fe-S oxidoreductase" evidence="1">
    <location>
        <begin position="23"/>
        <end position="189"/>
    </location>
</feature>
<evidence type="ECO:0000313" key="2">
    <source>
        <dbReference type="EMBL" id="MBR7621407.1"/>
    </source>
</evidence>
<evidence type="ECO:0008006" key="4">
    <source>
        <dbReference type="Google" id="ProtNLM"/>
    </source>
</evidence>
<keyword evidence="3" id="KW-1185">Reference proteome</keyword>
<feature type="signal peptide" evidence="1">
    <location>
        <begin position="1"/>
        <end position="22"/>
    </location>
</feature>
<name>A0A941HYH7_9CAUL</name>
<dbReference type="RefSeq" id="WP_215342553.1">
    <property type="nucleotide sequence ID" value="NZ_JAGSGD010000001.1"/>
</dbReference>